<name>A0A9N9PRR3_9HELO</name>
<dbReference type="PRINTS" id="PR00465">
    <property type="entry name" value="EP450IV"/>
</dbReference>
<keyword evidence="7" id="KW-1133">Transmembrane helix</keyword>
<comment type="subcellular location">
    <subcellularLocation>
        <location evidence="2">Membrane</location>
    </subcellularLocation>
</comment>
<dbReference type="InterPro" id="IPR002403">
    <property type="entry name" value="Cyt_P450_E_grp-IV"/>
</dbReference>
<proteinExistence type="inferred from homology"/>
<dbReference type="InterPro" id="IPR001128">
    <property type="entry name" value="Cyt_P450"/>
</dbReference>
<reference evidence="12" key="1">
    <citation type="submission" date="2021-07" db="EMBL/GenBank/DDBJ databases">
        <authorList>
            <person name="Durling M."/>
        </authorList>
    </citation>
    <scope>NUCLEOTIDE SEQUENCE</scope>
</reference>
<evidence type="ECO:0000256" key="8">
    <source>
        <dbReference type="ARBA" id="ARBA00023002"/>
    </source>
</evidence>
<evidence type="ECO:0000256" key="10">
    <source>
        <dbReference type="ARBA" id="ARBA00023033"/>
    </source>
</evidence>
<evidence type="ECO:0000256" key="3">
    <source>
        <dbReference type="ARBA" id="ARBA00010617"/>
    </source>
</evidence>
<dbReference type="Pfam" id="PF00067">
    <property type="entry name" value="p450"/>
    <property type="match status" value="1"/>
</dbReference>
<gene>
    <name evidence="12" type="ORF">HYALB_00006839</name>
</gene>
<accession>A0A9N9PRR3</accession>
<comment type="similarity">
    <text evidence="3">Belongs to the cytochrome P450 family.</text>
</comment>
<evidence type="ECO:0000256" key="11">
    <source>
        <dbReference type="ARBA" id="ARBA00023136"/>
    </source>
</evidence>
<dbReference type="GO" id="GO:0016705">
    <property type="term" value="F:oxidoreductase activity, acting on paired donors, with incorporation or reduction of molecular oxygen"/>
    <property type="evidence" value="ECO:0007669"/>
    <property type="project" value="InterPro"/>
</dbReference>
<keyword evidence="10" id="KW-0503">Monooxygenase</keyword>
<dbReference type="PANTHER" id="PTHR46206:SF5">
    <property type="entry name" value="P450, PUTATIVE (EUROFUNG)-RELATED"/>
    <property type="match status" value="1"/>
</dbReference>
<dbReference type="PANTHER" id="PTHR46206">
    <property type="entry name" value="CYTOCHROME P450"/>
    <property type="match status" value="1"/>
</dbReference>
<dbReference type="EMBL" id="CAJVRM010000055">
    <property type="protein sequence ID" value="CAG8972748.1"/>
    <property type="molecule type" value="Genomic_DNA"/>
</dbReference>
<keyword evidence="5" id="KW-0812">Transmembrane</keyword>
<dbReference type="AlphaFoldDB" id="A0A9N9PRR3"/>
<dbReference type="Gene3D" id="1.10.630.10">
    <property type="entry name" value="Cytochrome P450"/>
    <property type="match status" value="1"/>
</dbReference>
<dbReference type="GO" id="GO:0005506">
    <property type="term" value="F:iron ion binding"/>
    <property type="evidence" value="ECO:0007669"/>
    <property type="project" value="InterPro"/>
</dbReference>
<protein>
    <submittedName>
        <fullName evidence="12">Uncharacterized protein</fullName>
    </submittedName>
</protein>
<evidence type="ECO:0000256" key="6">
    <source>
        <dbReference type="ARBA" id="ARBA00022723"/>
    </source>
</evidence>
<dbReference type="OrthoDB" id="1844152at2759"/>
<keyword evidence="4" id="KW-0349">Heme</keyword>
<keyword evidence="9" id="KW-0408">Iron</keyword>
<dbReference type="GO" id="GO:0020037">
    <property type="term" value="F:heme binding"/>
    <property type="evidence" value="ECO:0007669"/>
    <property type="project" value="InterPro"/>
</dbReference>
<evidence type="ECO:0000256" key="9">
    <source>
        <dbReference type="ARBA" id="ARBA00023004"/>
    </source>
</evidence>
<keyword evidence="8" id="KW-0560">Oxidoreductase</keyword>
<comment type="caution">
    <text evidence="12">The sequence shown here is derived from an EMBL/GenBank/DDBJ whole genome shotgun (WGS) entry which is preliminary data.</text>
</comment>
<dbReference type="Proteomes" id="UP000701801">
    <property type="component" value="Unassembled WGS sequence"/>
</dbReference>
<evidence type="ECO:0000313" key="12">
    <source>
        <dbReference type="EMBL" id="CAG8972748.1"/>
    </source>
</evidence>
<sequence length="140" mass="15897">MPGNMASSNAPTNYKYLMPLRKEISQHAGDEFPHSKHLPLLDSIMQESARLNSSETITLRRKATSKYTFSDGMKVEKGRTVYAPLRAMGRDLSHFHDPESFIGDRFLQSGNLKPKDSTKGSEYTDITAKYPYWGYGIDSW</sequence>
<evidence type="ECO:0000256" key="4">
    <source>
        <dbReference type="ARBA" id="ARBA00022617"/>
    </source>
</evidence>
<dbReference type="GO" id="GO:0004497">
    <property type="term" value="F:monooxygenase activity"/>
    <property type="evidence" value="ECO:0007669"/>
    <property type="project" value="UniProtKB-KW"/>
</dbReference>
<keyword evidence="13" id="KW-1185">Reference proteome</keyword>
<evidence type="ECO:0000256" key="2">
    <source>
        <dbReference type="ARBA" id="ARBA00004370"/>
    </source>
</evidence>
<dbReference type="GO" id="GO:0016020">
    <property type="term" value="C:membrane"/>
    <property type="evidence" value="ECO:0007669"/>
    <property type="project" value="UniProtKB-SubCell"/>
</dbReference>
<evidence type="ECO:0000313" key="13">
    <source>
        <dbReference type="Proteomes" id="UP000701801"/>
    </source>
</evidence>
<organism evidence="12 13">
    <name type="scientific">Hymenoscyphus albidus</name>
    <dbReference type="NCBI Taxonomy" id="595503"/>
    <lineage>
        <taxon>Eukaryota</taxon>
        <taxon>Fungi</taxon>
        <taxon>Dikarya</taxon>
        <taxon>Ascomycota</taxon>
        <taxon>Pezizomycotina</taxon>
        <taxon>Leotiomycetes</taxon>
        <taxon>Helotiales</taxon>
        <taxon>Helotiaceae</taxon>
        <taxon>Hymenoscyphus</taxon>
    </lineage>
</organism>
<evidence type="ECO:0000256" key="5">
    <source>
        <dbReference type="ARBA" id="ARBA00022692"/>
    </source>
</evidence>
<evidence type="ECO:0000256" key="7">
    <source>
        <dbReference type="ARBA" id="ARBA00022989"/>
    </source>
</evidence>
<keyword evidence="6" id="KW-0479">Metal-binding</keyword>
<evidence type="ECO:0000256" key="1">
    <source>
        <dbReference type="ARBA" id="ARBA00001971"/>
    </source>
</evidence>
<comment type="cofactor">
    <cofactor evidence="1">
        <name>heme</name>
        <dbReference type="ChEBI" id="CHEBI:30413"/>
    </cofactor>
</comment>
<dbReference type="SUPFAM" id="SSF48264">
    <property type="entry name" value="Cytochrome P450"/>
    <property type="match status" value="1"/>
</dbReference>
<dbReference type="InterPro" id="IPR036396">
    <property type="entry name" value="Cyt_P450_sf"/>
</dbReference>
<keyword evidence="11" id="KW-0472">Membrane</keyword>